<evidence type="ECO:0000259" key="2">
    <source>
        <dbReference type="Pfam" id="PF26366"/>
    </source>
</evidence>
<dbReference type="PROSITE" id="PS51257">
    <property type="entry name" value="PROKAR_LIPOPROTEIN"/>
    <property type="match status" value="1"/>
</dbReference>
<protein>
    <recommendedName>
        <fullName evidence="2">DUF8094 domain-containing protein</fullName>
    </recommendedName>
</protein>
<evidence type="ECO:0000313" key="4">
    <source>
        <dbReference type="Proteomes" id="UP000565724"/>
    </source>
</evidence>
<comment type="caution">
    <text evidence="3">The sequence shown here is derived from an EMBL/GenBank/DDBJ whole genome shotgun (WGS) entry which is preliminary data.</text>
</comment>
<dbReference type="InterPro" id="IPR058407">
    <property type="entry name" value="DUF8094"/>
</dbReference>
<name>A0A7Y6DWY8_9CELL</name>
<keyword evidence="4" id="KW-1185">Reference proteome</keyword>
<evidence type="ECO:0000256" key="1">
    <source>
        <dbReference type="SAM" id="SignalP"/>
    </source>
</evidence>
<feature type="domain" description="DUF8094" evidence="2">
    <location>
        <begin position="44"/>
        <end position="334"/>
    </location>
</feature>
<organism evidence="3 4">
    <name type="scientific">Cellulomonas humilata</name>
    <dbReference type="NCBI Taxonomy" id="144055"/>
    <lineage>
        <taxon>Bacteria</taxon>
        <taxon>Bacillati</taxon>
        <taxon>Actinomycetota</taxon>
        <taxon>Actinomycetes</taxon>
        <taxon>Micrococcales</taxon>
        <taxon>Cellulomonadaceae</taxon>
        <taxon>Cellulomonas</taxon>
    </lineage>
</organism>
<dbReference type="Proteomes" id="UP000565724">
    <property type="component" value="Unassembled WGS sequence"/>
</dbReference>
<gene>
    <name evidence="3" type="ORF">HP550_04355</name>
</gene>
<dbReference type="EMBL" id="JABMCI010000052">
    <property type="protein sequence ID" value="NUU16477.1"/>
    <property type="molecule type" value="Genomic_DNA"/>
</dbReference>
<accession>A0A7Y6DWY8</accession>
<proteinExistence type="predicted"/>
<evidence type="ECO:0000313" key="3">
    <source>
        <dbReference type="EMBL" id="NUU16477.1"/>
    </source>
</evidence>
<dbReference type="Pfam" id="PF26366">
    <property type="entry name" value="DUF8094"/>
    <property type="match status" value="1"/>
</dbReference>
<dbReference type="RefSeq" id="WP_175346370.1">
    <property type="nucleotide sequence ID" value="NZ_JABMCI010000052.1"/>
</dbReference>
<feature type="signal peptide" evidence="1">
    <location>
        <begin position="1"/>
        <end position="32"/>
    </location>
</feature>
<reference evidence="3 4" key="1">
    <citation type="submission" date="2020-05" db="EMBL/GenBank/DDBJ databases">
        <title>Genome Sequencing of Type Strains.</title>
        <authorList>
            <person name="Lemaire J.F."/>
            <person name="Inderbitzin P."/>
            <person name="Gregorio O.A."/>
            <person name="Collins S.B."/>
            <person name="Wespe N."/>
            <person name="Knight-Connoni V."/>
        </authorList>
    </citation>
    <scope>NUCLEOTIDE SEQUENCE [LARGE SCALE GENOMIC DNA]</scope>
    <source>
        <strain evidence="3 4">ATCC 25174</strain>
    </source>
</reference>
<dbReference type="AlphaFoldDB" id="A0A7Y6DWY8"/>
<keyword evidence="1" id="KW-0732">Signal</keyword>
<feature type="chain" id="PRO_5031458267" description="DUF8094 domain-containing protein" evidence="1">
    <location>
        <begin position="33"/>
        <end position="336"/>
    </location>
</feature>
<sequence length="336" mass="34308">MTRTARSRRLVSAVGGVLLLGLAACSTPLPQAQPEPVPAVAPAVTTVLQSQDVLTDLGAVLTASDTALDPAQLAPRVTGPALAVRTAEYVRAAATAGAKPPTPLPTDEQALIVPQTDVWPRTQLVVTKQPDDLQAPRILVMQQAAPREQYKLWGWGRMGAGIQMPATAAPETGSPVLASDATGLVMTPAEAFQQYADVLANGDASAFAASFQPDTFRSSIEAARAATAAGVSAAGSAVETYTPDPTTPVVSIQTVDGGAIVVGQLTTVSTVTLTVAGGTIPISDPFYAALTGKTSAASNFVRTFTDVLVMYVPPADSGVPVQLLAAEHAVTSATAE</sequence>